<feature type="compositionally biased region" description="Low complexity" evidence="1">
    <location>
        <begin position="175"/>
        <end position="187"/>
    </location>
</feature>
<dbReference type="OrthoDB" id="5089032at2759"/>
<sequence length="559" mass="63381">MDPNTPRSPKRAKESPYKLRKRTKTVQYADNPPRKGSDKKRVPGGRQQRQQRMWEHDETCQLLAHFQWSFSNGVDFWTTAFPKFQDTVQRAFTNDQAKKQLQHLSSQHGQMEGDDGYANLLESGLDSLNLPEEIARNVDQFLNRIPDISAGQSADEEGAAITGLVDQGSSVDPGQLTATQQSSQASSPLGSTNKLVENSSPKRGEASAEKDFVNSLPPTRREIVEIETRLIASLIENERLKKELAEHYQPDARVLHTLQQFLDGTHLRARRSRTFNANDPGMSSKEISRAYASLFYDMQNACAQACRHDSEAPDKQASRSDLVESWALHSFKRDLKDCISQVRESKLFKDKLLLGLVGSAVIEMIFEPAFPAFIQAPNPVAEAYRELILDISGPAELHEADSNVLPKLIRKHEPEIIKRKVDELDSILHKHLDFFFVSPNGETEDQEEASRQDAVFTFFLTSALEFKIELTSKTTRLKFFYYAPDEAFDDTRMERCMFSDREKTTIKACLFPLLLFAPETPTTKENVLEHNTKYSTYFTRIFEGSHLDLDLAAKAIVLT</sequence>
<accession>A0A9P7HXV7</accession>
<comment type="caution">
    <text evidence="2">The sequence shown here is derived from an EMBL/GenBank/DDBJ whole genome shotgun (WGS) entry which is preliminary data.</text>
</comment>
<feature type="compositionally biased region" description="Basic and acidic residues" evidence="1">
    <location>
        <begin position="32"/>
        <end position="41"/>
    </location>
</feature>
<proteinExistence type="predicted"/>
<organism evidence="2 3">
    <name type="scientific">Fusarium xylarioides</name>
    <dbReference type="NCBI Taxonomy" id="221167"/>
    <lineage>
        <taxon>Eukaryota</taxon>
        <taxon>Fungi</taxon>
        <taxon>Dikarya</taxon>
        <taxon>Ascomycota</taxon>
        <taxon>Pezizomycotina</taxon>
        <taxon>Sordariomycetes</taxon>
        <taxon>Hypocreomycetidae</taxon>
        <taxon>Hypocreales</taxon>
        <taxon>Nectriaceae</taxon>
        <taxon>Fusarium</taxon>
        <taxon>Fusarium fujikuroi species complex</taxon>
    </lineage>
</organism>
<feature type="region of interest" description="Disordered" evidence="1">
    <location>
        <begin position="165"/>
        <end position="213"/>
    </location>
</feature>
<feature type="region of interest" description="Disordered" evidence="1">
    <location>
        <begin position="1"/>
        <end position="53"/>
    </location>
</feature>
<dbReference type="Proteomes" id="UP000750502">
    <property type="component" value="Unassembled WGS sequence"/>
</dbReference>
<evidence type="ECO:0000256" key="1">
    <source>
        <dbReference type="SAM" id="MobiDB-lite"/>
    </source>
</evidence>
<protein>
    <submittedName>
        <fullName evidence="2">Uncharacterized protein</fullName>
    </submittedName>
</protein>
<name>A0A9P7HXV7_9HYPO</name>
<evidence type="ECO:0000313" key="3">
    <source>
        <dbReference type="Proteomes" id="UP000750502"/>
    </source>
</evidence>
<reference evidence="2" key="2">
    <citation type="submission" date="2020-10" db="EMBL/GenBank/DDBJ databases">
        <authorList>
            <person name="Peck L.D."/>
            <person name="Nowell R.W."/>
            <person name="Flood J."/>
            <person name="Ryan M.J."/>
            <person name="Barraclough T.G."/>
        </authorList>
    </citation>
    <scope>NUCLEOTIDE SEQUENCE</scope>
    <source>
        <strain evidence="2">IMI 127659i</strain>
    </source>
</reference>
<evidence type="ECO:0000313" key="2">
    <source>
        <dbReference type="EMBL" id="KAG5768836.1"/>
    </source>
</evidence>
<gene>
    <name evidence="2" type="ORF">H9Q72_003738</name>
</gene>
<feature type="compositionally biased region" description="Basic and acidic residues" evidence="1">
    <location>
        <begin position="200"/>
        <end position="212"/>
    </location>
</feature>
<feature type="compositionally biased region" description="Polar residues" evidence="1">
    <location>
        <begin position="188"/>
        <end position="199"/>
    </location>
</feature>
<dbReference type="EMBL" id="JADFTT010000092">
    <property type="protein sequence ID" value="KAG5768836.1"/>
    <property type="molecule type" value="Genomic_DNA"/>
</dbReference>
<dbReference type="AlphaFoldDB" id="A0A9P7HXV7"/>
<reference evidence="2" key="1">
    <citation type="journal article" date="2020" name="bioRxiv">
        <title>Historical genomics reveals the evolutionary mechanisms behind multiple outbreaks of the host-specific coffee wilt pathogen Fusarium xylarioides.</title>
        <authorList>
            <person name="Peck D."/>
            <person name="Nowell R.W."/>
            <person name="Flood J."/>
            <person name="Ryan M.J."/>
            <person name="Barraclough T.G."/>
        </authorList>
    </citation>
    <scope>NUCLEOTIDE SEQUENCE</scope>
    <source>
        <strain evidence="2">IMI 127659i</strain>
    </source>
</reference>
<keyword evidence="3" id="KW-1185">Reference proteome</keyword>